<keyword evidence="2" id="KW-1185">Reference proteome</keyword>
<proteinExistence type="predicted"/>
<evidence type="ECO:0000313" key="2">
    <source>
        <dbReference type="Proteomes" id="UP001054811"/>
    </source>
</evidence>
<evidence type="ECO:0000313" key="1">
    <source>
        <dbReference type="EMBL" id="UUT36386.1"/>
    </source>
</evidence>
<sequence length="221" mass="24241">MSVLQIVQRSALQVVTVQRGEGMALELGEHLADVRARASDRQLGETVREAVRLYRIATTVKIAPLKLVADQLGVSVSTATRMMARARATGLAEDLLAGALTSEGRIKLHRCTLPSKVHSCAQIAQNVPHCGPDQYSLGRIRVWHRSEPRSPTANSWPQIGRIPFAAGCFRTSLDVVADSKTRVIPRKLSFDVAMQNAQNVFESLQGHGHLRLGGSFWRKTT</sequence>
<accession>A0ABY5NMW3</accession>
<gene>
    <name evidence="1" type="ORF">L2X98_26015</name>
</gene>
<organism evidence="1 2">
    <name type="scientific">Microbacterium elymi</name>
    <dbReference type="NCBI Taxonomy" id="2909587"/>
    <lineage>
        <taxon>Bacteria</taxon>
        <taxon>Bacillati</taxon>
        <taxon>Actinomycetota</taxon>
        <taxon>Actinomycetes</taxon>
        <taxon>Micrococcales</taxon>
        <taxon>Microbacteriaceae</taxon>
        <taxon>Microbacterium</taxon>
    </lineage>
</organism>
<protein>
    <submittedName>
        <fullName evidence="1">Uncharacterized protein</fullName>
    </submittedName>
</protein>
<reference evidence="1" key="1">
    <citation type="submission" date="2022-01" db="EMBL/GenBank/DDBJ databases">
        <title>Microbacterium eymi and Microbacterium rhizovicinus sp. nov., isolated from the rhizospheric soil of Elymus tsukushiensis, a plant native to the Dokdo Islands, Republic of Korea.</title>
        <authorList>
            <person name="Hwang Y.J."/>
        </authorList>
    </citation>
    <scope>NUCLEOTIDE SEQUENCE</scope>
    <source>
        <strain evidence="1">KUDC0405</strain>
    </source>
</reference>
<dbReference type="Proteomes" id="UP001054811">
    <property type="component" value="Chromosome"/>
</dbReference>
<name>A0ABY5NMW3_9MICO</name>
<dbReference type="RefSeq" id="WP_259613044.1">
    <property type="nucleotide sequence ID" value="NZ_CP091139.2"/>
</dbReference>
<dbReference type="EMBL" id="CP091139">
    <property type="protein sequence ID" value="UUT36386.1"/>
    <property type="molecule type" value="Genomic_DNA"/>
</dbReference>